<accession>A0A7J6EAV6</accession>
<comment type="caution">
    <text evidence="3">The sequence shown here is derived from an EMBL/GenBank/DDBJ whole genome shotgun (WGS) entry which is preliminary data.</text>
</comment>
<dbReference type="FunFam" id="3.60.21.10:FF:000172">
    <property type="entry name" value="Predicted protein"/>
    <property type="match status" value="3"/>
</dbReference>
<evidence type="ECO:0000259" key="2">
    <source>
        <dbReference type="Pfam" id="PF00149"/>
    </source>
</evidence>
<evidence type="ECO:0000313" key="4">
    <source>
        <dbReference type="Proteomes" id="UP000583929"/>
    </source>
</evidence>
<evidence type="ECO:0000256" key="1">
    <source>
        <dbReference type="SAM" id="SignalP"/>
    </source>
</evidence>
<feature type="signal peptide" evidence="1">
    <location>
        <begin position="1"/>
        <end position="26"/>
    </location>
</feature>
<dbReference type="PANTHER" id="PTHR32440:SF11">
    <property type="entry name" value="METALLOPHOSPHOESTERASE DOMAIN-CONTAINING PROTEIN"/>
    <property type="match status" value="1"/>
</dbReference>
<dbReference type="Gene3D" id="3.60.21.10">
    <property type="match status" value="3"/>
</dbReference>
<dbReference type="GO" id="GO:0005737">
    <property type="term" value="C:cytoplasm"/>
    <property type="evidence" value="ECO:0007669"/>
    <property type="project" value="TreeGrafter"/>
</dbReference>
<protein>
    <recommendedName>
        <fullName evidence="2">Calcineurin-like phosphoesterase domain-containing protein</fullName>
    </recommendedName>
</protein>
<dbReference type="Proteomes" id="UP000583929">
    <property type="component" value="Unassembled WGS sequence"/>
</dbReference>
<reference evidence="3 4" key="1">
    <citation type="journal article" date="2020" name="bioRxiv">
        <title>Sequence and annotation of 42 cannabis genomes reveals extensive copy number variation in cannabinoid synthesis and pathogen resistance genes.</title>
        <authorList>
            <person name="Mckernan K.J."/>
            <person name="Helbert Y."/>
            <person name="Kane L.T."/>
            <person name="Ebling H."/>
            <person name="Zhang L."/>
            <person name="Liu B."/>
            <person name="Eaton Z."/>
            <person name="Mclaughlin S."/>
            <person name="Kingan S."/>
            <person name="Baybayan P."/>
            <person name="Concepcion G."/>
            <person name="Jordan M."/>
            <person name="Riva A."/>
            <person name="Barbazuk W."/>
            <person name="Harkins T."/>
        </authorList>
    </citation>
    <scope>NUCLEOTIDE SEQUENCE [LARGE SCALE GENOMIC DNA]</scope>
    <source>
        <strain evidence="4">cv. Jamaican Lion 4</strain>
        <tissue evidence="3">Leaf</tissue>
    </source>
</reference>
<evidence type="ECO:0000313" key="3">
    <source>
        <dbReference type="EMBL" id="KAF4355577.1"/>
    </source>
</evidence>
<feature type="chain" id="PRO_5029454033" description="Calcineurin-like phosphoesterase domain-containing protein" evidence="1">
    <location>
        <begin position="27"/>
        <end position="1392"/>
    </location>
</feature>
<sequence>MAKLRNLPIITFFLYTCLSIVRFNDGASDRHRLQPQTVASSDVRTKGEKNLVLNGDGIFKIAMFADLHFGENSWSDWAPLQDVGSIGVMSNVIDHENPDLVVYLGDVITANNIGIQNASLYWEQAISPARAKGIPWATVFGNHDDAHFEWPIEWFSPPGVPQLLCPLTNSTTSSSCSGKEECSFKGTSRLELMKNEIEKNELLSHSKIGPKELWPSVSNYVLKLSSSEDPNTTLAFFYVLDSGGGTYPQIISTAQIEWFNSTTQNLNPDSRVPEIVFWHIPSEAYEKVAPMGVIQKPCVGSINEEKVAPQQVETGIMKLLLQRPSVKAIFSGHNHGLDWCCPYSKLWLCFARHSGYGGYGGEWEKGSRILQITQHPFSIKSWIRMEDGHVHREEKCSFKGTTRMELMKNEVKHNNMLSQSKSGPKEIWPSVSNYVLKLSSPEDPDSPVAFLYFLDSGGGSYPQLISSAQVEWFNSTSQNINPNSRVPEVIFWHIPSKAYKKLAPIFGIHKPWAVFVGHNHGLDWCCAHNQLWLCFARHTDYGGYGSWARGSRIVEITLHSFSIRSWIRMEDGHMAKLRNLPIITFFLYTCLSIVRFNDGASDRHRLQPLQTVASSGVETKREKNLVLNGDGIFKIAMFADLHFGENSWSDWAPLQDVGSIGVMSNVIDHENPDFVVYLGDVITANNIGIQNASLYWEQAISPARAKGIPWATVFGNHDDAHFEWPIEWFSPPGVPQLLCPLTNSTTSSSCPGKEECSFKGTSRLELMKNEIEKNELLSHSKIGPKELWPSVSNYVLKLSSSEDPNTTLAFFYVLDSGGGTYPQIISTAQIEWFNSTTQNLNPDSRVPEILFWHIPSEAYEKVAPMGVIQKPCVGSINEEKVAPQQVETGIMKLLLQRPSVKAIFSGHNHGLDWCCPYNKLWLCFGRHSGYGGYGGEWQKGSRILQITQHPFSIKSWIRMEDGHVHSQLLLFNNEKIRLWFNWKLFGTDSKRWTVSLRMKEEKWEELGRRSAAFKIALFADLHFGENAWSDWGPKQDENSIRVMSNVLDYETPDFVIYLGDVITANNIGISNASLYWDQAISPTRERGIPFATVFGNHDDAPFQWPIQWFSTPGIPQILCPLPNSTTSPGEEECSFKGTTRLELMKNEVKHNHMLSHSKSGPKELWPSVSNYVLKLSSPEDPDSPVAFLYFLDSGGGSYPQLISSAQVEWFNSTSQNINPNSRVPEVIFWHIPSKAYKKVAPIFGIHKPCVGSINKERVDTQEVENGIMELLVERPSVKAVFVGHNHGLDWCCPHNQLWLCFARHTGYGGYGSWARGSRIVEITQHPFSIRSWIRMEDGDFPKGRAQIAIQYLMTLYQNNTPPMESSNPSGPAPVNFFSFNNDYFLKSPLNKI</sequence>
<dbReference type="PANTHER" id="PTHR32440">
    <property type="entry name" value="PHOSPHATASE DCR2-RELATED-RELATED"/>
    <property type="match status" value="1"/>
</dbReference>
<feature type="domain" description="Calcineurin-like phosphoesterase" evidence="2">
    <location>
        <begin position="633"/>
        <end position="909"/>
    </location>
</feature>
<proteinExistence type="predicted"/>
<dbReference type="InterPro" id="IPR004843">
    <property type="entry name" value="Calcineurin-like_PHP"/>
</dbReference>
<feature type="domain" description="Calcineurin-like phosphoesterase" evidence="2">
    <location>
        <begin position="59"/>
        <end position="335"/>
    </location>
</feature>
<feature type="domain" description="Calcineurin-like phosphoesterase" evidence="2">
    <location>
        <begin position="1013"/>
        <end position="1286"/>
    </location>
</feature>
<dbReference type="SUPFAM" id="SSF56300">
    <property type="entry name" value="Metallo-dependent phosphatases"/>
    <property type="match status" value="4"/>
</dbReference>
<dbReference type="Pfam" id="PF00149">
    <property type="entry name" value="Metallophos"/>
    <property type="match status" value="3"/>
</dbReference>
<name>A0A7J6EAV6_CANSA</name>
<gene>
    <name evidence="3" type="ORF">G4B88_026863</name>
</gene>
<keyword evidence="1" id="KW-0732">Signal</keyword>
<keyword evidence="4" id="KW-1185">Reference proteome</keyword>
<dbReference type="EMBL" id="JAATIQ010000448">
    <property type="protein sequence ID" value="KAF4355577.1"/>
    <property type="molecule type" value="Genomic_DNA"/>
</dbReference>
<dbReference type="InterPro" id="IPR029052">
    <property type="entry name" value="Metallo-depent_PP-like"/>
</dbReference>
<dbReference type="CDD" id="cd07383">
    <property type="entry name" value="MPP_Dcr2"/>
    <property type="match status" value="3"/>
</dbReference>
<organism evidence="3 4">
    <name type="scientific">Cannabis sativa</name>
    <name type="common">Hemp</name>
    <name type="synonym">Marijuana</name>
    <dbReference type="NCBI Taxonomy" id="3483"/>
    <lineage>
        <taxon>Eukaryota</taxon>
        <taxon>Viridiplantae</taxon>
        <taxon>Streptophyta</taxon>
        <taxon>Embryophyta</taxon>
        <taxon>Tracheophyta</taxon>
        <taxon>Spermatophyta</taxon>
        <taxon>Magnoliopsida</taxon>
        <taxon>eudicotyledons</taxon>
        <taxon>Gunneridae</taxon>
        <taxon>Pentapetalae</taxon>
        <taxon>rosids</taxon>
        <taxon>fabids</taxon>
        <taxon>Rosales</taxon>
        <taxon>Cannabaceae</taxon>
        <taxon>Cannabis</taxon>
    </lineage>
</organism>
<dbReference type="GO" id="GO:0016788">
    <property type="term" value="F:hydrolase activity, acting on ester bonds"/>
    <property type="evidence" value="ECO:0007669"/>
    <property type="project" value="TreeGrafter"/>
</dbReference>